<keyword evidence="4" id="KW-1185">Reference proteome</keyword>
<evidence type="ECO:0000256" key="1">
    <source>
        <dbReference type="SAM" id="MobiDB-lite"/>
    </source>
</evidence>
<dbReference type="Gene3D" id="1.10.287.110">
    <property type="entry name" value="DnaJ domain"/>
    <property type="match status" value="1"/>
</dbReference>
<evidence type="ECO:0000313" key="4">
    <source>
        <dbReference type="Proteomes" id="UP000660262"/>
    </source>
</evidence>
<dbReference type="Proteomes" id="UP000660262">
    <property type="component" value="Unassembled WGS sequence"/>
</dbReference>
<reference evidence="3" key="1">
    <citation type="submission" date="2020-10" db="EMBL/GenBank/DDBJ databases">
        <title>Unveiling of a novel bifunctional photoreceptor, Dualchrome1, isolated from a cosmopolitan green alga.</title>
        <authorList>
            <person name="Suzuki S."/>
            <person name="Kawachi M."/>
        </authorList>
    </citation>
    <scope>NUCLEOTIDE SEQUENCE</scope>
    <source>
        <strain evidence="3">NIES 2893</strain>
    </source>
</reference>
<dbReference type="SUPFAM" id="SSF48452">
    <property type="entry name" value="TPR-like"/>
    <property type="match status" value="1"/>
</dbReference>
<dbReference type="Gene3D" id="1.25.40.10">
    <property type="entry name" value="Tetratricopeptide repeat domain"/>
    <property type="match status" value="1"/>
</dbReference>
<organism evidence="3 4">
    <name type="scientific">Pycnococcus provasolii</name>
    <dbReference type="NCBI Taxonomy" id="41880"/>
    <lineage>
        <taxon>Eukaryota</taxon>
        <taxon>Viridiplantae</taxon>
        <taxon>Chlorophyta</taxon>
        <taxon>Pseudoscourfieldiophyceae</taxon>
        <taxon>Pseudoscourfieldiales</taxon>
        <taxon>Pycnococcaceae</taxon>
        <taxon>Pycnococcus</taxon>
    </lineage>
</organism>
<dbReference type="InterPro" id="IPR001623">
    <property type="entry name" value="DnaJ_domain"/>
</dbReference>
<protein>
    <recommendedName>
        <fullName evidence="2">J domain-containing protein</fullName>
    </recommendedName>
</protein>
<dbReference type="EMBL" id="BNJQ01000042">
    <property type="protein sequence ID" value="GHP12437.1"/>
    <property type="molecule type" value="Genomic_DNA"/>
</dbReference>
<dbReference type="InterPro" id="IPR021067">
    <property type="entry name" value="Glycosyltransferase"/>
</dbReference>
<evidence type="ECO:0000313" key="3">
    <source>
        <dbReference type="EMBL" id="GHP12437.1"/>
    </source>
</evidence>
<dbReference type="PROSITE" id="PS50076">
    <property type="entry name" value="DNAJ_2"/>
    <property type="match status" value="1"/>
</dbReference>
<dbReference type="Pfam" id="PF11397">
    <property type="entry name" value="GlcNAc"/>
    <property type="match status" value="1"/>
</dbReference>
<feature type="region of interest" description="Disordered" evidence="1">
    <location>
        <begin position="224"/>
        <end position="310"/>
    </location>
</feature>
<accession>A0A830I5R8</accession>
<feature type="compositionally biased region" description="Acidic residues" evidence="1">
    <location>
        <begin position="290"/>
        <end position="304"/>
    </location>
</feature>
<comment type="caution">
    <text evidence="3">The sequence shown here is derived from an EMBL/GenBank/DDBJ whole genome shotgun (WGS) entry which is preliminary data.</text>
</comment>
<feature type="domain" description="J" evidence="2">
    <location>
        <begin position="24"/>
        <end position="98"/>
    </location>
</feature>
<dbReference type="InterPro" id="IPR011990">
    <property type="entry name" value="TPR-like_helical_dom_sf"/>
</dbReference>
<sequence>MPAESAASGGASNAVQPMPTTAQEACVLLGVPVSAPFAVVKSHYNRAITRVHPDRGGSADAFLRVRRALEILRQEFHAASSAAAQPSKVERTSADKARAFYKARAYASAAAEFGNAAEEARGIHDDEKAAAMHANESASHLLDGDADAALGAADECVRTRPDWHKGHFRRAEAFAAMSELARARRSYAEALAILEGGGSDEADVQLLRRRIADVDARTARGEGARAGLGRAKPEGDTAPTFAYRGAKDDDGGGDGGGGGDDDEVSASKPQHAKGGGDGDGDDKVSTSDPQDAEDCNEANADDESSDFHRLGVPVDAPLNVCRSAYLKRVVESHPALAGSADDLALYRASFERIAESSMESLRDATAAAAQPRVQVNATNHPRIFLAMACYRDPEGIRSLASAFRNAANPRRVFAGVCWHYATTPEPKGEVTRAYLRVNRLTAKIEDEAQMIGGQGRDLDAEEKFLKKCMKHQRKLQKEEQRLEADCHTTAHPCFPAEFRSHVREVHEHYTQADGPSYARWIAHALWMGEEFTLQVDSHTRFVKDWDEILLRQYAACPHEKCVLTNHLLAYERAPKLGEDAQVTNGDDPMEDVARLPPPAEGLPLVTCAHHWNLNTIDQSLAYMMARPLSRQKVQDLGGRPFPALYYVPHFAFAPSVAFQRDVPSDMHMAYLPTHAEALAMAARLKSHGYALMHCAECAAFTLYENRYRPLYYAEDARRGNRLYAERKEALGTEAEFMFRQEIRDLSFRRALQQCGVPFPGAAPTSDADGGLDELLGRYGLGPACEADEFLEDVGLDLRSGRIKGMARLGGLPPDALQPDRSPFLPTHWPTGNVSDSFVRS</sequence>
<dbReference type="PANTHER" id="PTHR34496">
    <property type="entry name" value="GLCNAC TRANSFERASE-RELATED"/>
    <property type="match status" value="1"/>
</dbReference>
<dbReference type="SUPFAM" id="SSF46565">
    <property type="entry name" value="Chaperone J-domain"/>
    <property type="match status" value="1"/>
</dbReference>
<gene>
    <name evidence="3" type="ORF">PPROV_001116500</name>
</gene>
<proteinExistence type="predicted"/>
<dbReference type="PANTHER" id="PTHR34496:SF9">
    <property type="entry name" value="[SKP1-PROTEIN]-HYDROXYPROLINE N-ACETYLGLUCOSAMINYLTRANSFERASE"/>
    <property type="match status" value="1"/>
</dbReference>
<evidence type="ECO:0000259" key="2">
    <source>
        <dbReference type="PROSITE" id="PS50076"/>
    </source>
</evidence>
<dbReference type="OrthoDB" id="76265at2759"/>
<dbReference type="InterPro" id="IPR036869">
    <property type="entry name" value="J_dom_sf"/>
</dbReference>
<dbReference type="AlphaFoldDB" id="A0A830I5R8"/>
<name>A0A830I5R8_9CHLO</name>